<sequence length="521" mass="58429">MLGEAQVLHNGTQGKFDLVVWNTRGSSKHAHLTTSLQAQCFDSVEEMRSFYLRASEKVGIDLAWDDDMEFLREQTYDDAKKWLRLQSMVVEGCIRKQSDVSMFSYMGTAASVRDMVAMADFFDGPGSAINFWGIESGARVGQYLLQMFPERAGHVVLQSPQDLEAYIHSDSYETWQQDVNHAQTTLGRFVDTCITPEDPNCLINFNGRVLRQDLDWALLPLINIARGMYMGWRNSPDIDLNNTVLMSAFNTTARDKATVDIATYLHISQRSRHWGLYFLGLIPVYCGDKSIGYDPEIAAKRIHEITTSLEDDIRLAPLVASSIFPPLEYLCPLWPIRAVERLALDLISDEEPTTSVSTGPLVVQYSENPLARHHSLSKIVPGIQKAHHLVRTKFKDLQVDIIQPERCVSNIIFEYLMHGKVSKSKAIPAVSSVVVSLYAHAMPLAAQMLEHLCHDMVQQDSTPHPSDTVPSYGLALIWLALRRRPYEGALVTVIALAIYAPFAVVLAALRGRRVRGQILVG</sequence>
<reference evidence="2" key="1">
    <citation type="submission" date="2022-11" db="EMBL/GenBank/DDBJ databases">
        <title>Genome Sequence of Cubamyces cubensis.</title>
        <authorList>
            <person name="Buettner E."/>
        </authorList>
    </citation>
    <scope>NUCLEOTIDE SEQUENCE</scope>
    <source>
        <strain evidence="2">MPL-01</strain>
    </source>
</reference>
<keyword evidence="3" id="KW-1185">Reference proteome</keyword>
<evidence type="ECO:0000256" key="1">
    <source>
        <dbReference type="SAM" id="Phobius"/>
    </source>
</evidence>
<dbReference type="Gene3D" id="3.40.50.1820">
    <property type="entry name" value="alpha/beta hydrolase"/>
    <property type="match status" value="1"/>
</dbReference>
<evidence type="ECO:0000313" key="2">
    <source>
        <dbReference type="EMBL" id="KAJ8480817.1"/>
    </source>
</evidence>
<keyword evidence="1" id="KW-1133">Transmembrane helix</keyword>
<dbReference type="AlphaFoldDB" id="A0AAD7XA33"/>
<evidence type="ECO:0000313" key="3">
    <source>
        <dbReference type="Proteomes" id="UP001215151"/>
    </source>
</evidence>
<keyword evidence="1" id="KW-0472">Membrane</keyword>
<keyword evidence="1" id="KW-0812">Transmembrane</keyword>
<accession>A0AAD7XA33</accession>
<comment type="caution">
    <text evidence="2">The sequence shown here is derived from an EMBL/GenBank/DDBJ whole genome shotgun (WGS) entry which is preliminary data.</text>
</comment>
<dbReference type="InterPro" id="IPR029058">
    <property type="entry name" value="AB_hydrolase_fold"/>
</dbReference>
<dbReference type="EMBL" id="JAPEVG010000153">
    <property type="protein sequence ID" value="KAJ8480817.1"/>
    <property type="molecule type" value="Genomic_DNA"/>
</dbReference>
<protein>
    <submittedName>
        <fullName evidence="2">Uncharacterized protein</fullName>
    </submittedName>
</protein>
<dbReference type="Proteomes" id="UP001215151">
    <property type="component" value="Unassembled WGS sequence"/>
</dbReference>
<gene>
    <name evidence="2" type="ORF">ONZ51_g6405</name>
</gene>
<name>A0AAD7XA33_9APHY</name>
<feature type="transmembrane region" description="Helical" evidence="1">
    <location>
        <begin position="489"/>
        <end position="509"/>
    </location>
</feature>
<proteinExistence type="predicted"/>
<organism evidence="2 3">
    <name type="scientific">Trametes cubensis</name>
    <dbReference type="NCBI Taxonomy" id="1111947"/>
    <lineage>
        <taxon>Eukaryota</taxon>
        <taxon>Fungi</taxon>
        <taxon>Dikarya</taxon>
        <taxon>Basidiomycota</taxon>
        <taxon>Agaricomycotina</taxon>
        <taxon>Agaricomycetes</taxon>
        <taxon>Polyporales</taxon>
        <taxon>Polyporaceae</taxon>
        <taxon>Trametes</taxon>
    </lineage>
</organism>